<name>A0A3E0U613_9GAMM</name>
<protein>
    <submittedName>
        <fullName evidence="1">Uncharacterized protein</fullName>
    </submittedName>
</protein>
<keyword evidence="2" id="KW-1185">Reference proteome</keyword>
<comment type="caution">
    <text evidence="1">The sequence shown here is derived from an EMBL/GenBank/DDBJ whole genome shotgun (WGS) entry which is preliminary data.</text>
</comment>
<organism evidence="1 2">
    <name type="scientific">Thalassotalea euphylliae</name>
    <dbReference type="NCBI Taxonomy" id="1655234"/>
    <lineage>
        <taxon>Bacteria</taxon>
        <taxon>Pseudomonadati</taxon>
        <taxon>Pseudomonadota</taxon>
        <taxon>Gammaproteobacteria</taxon>
        <taxon>Alteromonadales</taxon>
        <taxon>Colwelliaceae</taxon>
        <taxon>Thalassotalea</taxon>
    </lineage>
</organism>
<evidence type="ECO:0000313" key="1">
    <source>
        <dbReference type="EMBL" id="REL32421.1"/>
    </source>
</evidence>
<dbReference type="AlphaFoldDB" id="A0A3E0U613"/>
<evidence type="ECO:0000313" key="2">
    <source>
        <dbReference type="Proteomes" id="UP000256899"/>
    </source>
</evidence>
<sequence length="63" mass="7271">MALNANREKHMNVLINSEKGRLIEITFILEIVVVHNSLLDTKKHIFVKGAQFARFHRGKKDLS</sequence>
<gene>
    <name evidence="1" type="ORF">DXX94_17820</name>
</gene>
<reference evidence="2" key="1">
    <citation type="submission" date="2018-08" db="EMBL/GenBank/DDBJ databases">
        <title>Thalassotalea euphylliae genome.</title>
        <authorList>
            <person name="Summers S."/>
            <person name="Rice S.A."/>
            <person name="Freckelton M.L."/>
            <person name="Nedved B.T."/>
            <person name="Hadfield M.G."/>
        </authorList>
    </citation>
    <scope>NUCLEOTIDE SEQUENCE [LARGE SCALE GENOMIC DNA]</scope>
    <source>
        <strain evidence="2">H3</strain>
    </source>
</reference>
<dbReference type="Proteomes" id="UP000256899">
    <property type="component" value="Unassembled WGS sequence"/>
</dbReference>
<proteinExistence type="predicted"/>
<dbReference type="EMBL" id="QUOT01000001">
    <property type="protein sequence ID" value="REL32421.1"/>
    <property type="molecule type" value="Genomic_DNA"/>
</dbReference>
<accession>A0A3E0U613</accession>